<accession>A0A0H5RG54</accession>
<proteinExistence type="predicted"/>
<protein>
    <submittedName>
        <fullName evidence="1">Uncharacterized protein</fullName>
    </submittedName>
</protein>
<sequence>MNVQSCYSEWVGFPNKAFSLGSGGWKKTSIGQLDLLLGPSASKVLESHSRSAAHAPKQNLVVRYDILSFPNLRQLSGSFSEMVVFKWPHILIAFEETDYFPWCSL</sequence>
<dbReference type="EMBL" id="HACM01012561">
    <property type="protein sequence ID" value="CRZ13003.1"/>
    <property type="molecule type" value="Transcribed_RNA"/>
</dbReference>
<evidence type="ECO:0000313" key="1">
    <source>
        <dbReference type="EMBL" id="CRZ13003.1"/>
    </source>
</evidence>
<name>A0A0H5RG54_9EUKA</name>
<dbReference type="AlphaFoldDB" id="A0A0H5RG54"/>
<reference evidence="1" key="1">
    <citation type="submission" date="2015-04" db="EMBL/GenBank/DDBJ databases">
        <title>The genome sequence of the plant pathogenic Rhizarian Plasmodiophora brassicae reveals insights in its biotrophic life cycle and the origin of chitin synthesis.</title>
        <authorList>
            <person name="Schwelm A."/>
            <person name="Fogelqvist J."/>
            <person name="Knaust A."/>
            <person name="Julke S."/>
            <person name="Lilja T."/>
            <person name="Dhandapani V."/>
            <person name="Bonilla-Rosso G."/>
            <person name="Karlsson M."/>
            <person name="Shevchenko A."/>
            <person name="Choi S.R."/>
            <person name="Kim H.G."/>
            <person name="Park J.Y."/>
            <person name="Lim Y.P."/>
            <person name="Ludwig-Muller J."/>
            <person name="Dixelius C."/>
        </authorList>
    </citation>
    <scope>NUCLEOTIDE SEQUENCE</scope>
    <source>
        <tissue evidence="1">Potato root galls</tissue>
    </source>
</reference>
<organism evidence="1">
    <name type="scientific">Spongospora subterranea</name>
    <dbReference type="NCBI Taxonomy" id="70186"/>
    <lineage>
        <taxon>Eukaryota</taxon>
        <taxon>Sar</taxon>
        <taxon>Rhizaria</taxon>
        <taxon>Endomyxa</taxon>
        <taxon>Phytomyxea</taxon>
        <taxon>Plasmodiophorida</taxon>
        <taxon>Plasmodiophoridae</taxon>
        <taxon>Spongospora</taxon>
    </lineage>
</organism>